<proteinExistence type="predicted"/>
<evidence type="ECO:0000313" key="2">
    <source>
        <dbReference type="EMBL" id="MFC5195776.1"/>
    </source>
</evidence>
<sequence length="463" mass="53425">MKIEIENLGAIKHAEINLNKKLTVFCGPNNSGKTYAAFIIYALTKSGLKYFRSKGRSNLITELIKNQSATFEIKVDDIWNYRNEELDSIKESLDSIYGISEEISNNLFKDFSIKILENKNEFSDSILKMNFENELKLNNITIKIKKENNTKSIKLSLKNKTVSKDNIEMLNLFLNAKLYSLIGFYPFTSSHILPVERNSIYTFSKELSIQKQEFFERAQELGTKSNNRDPFHWLLKSSKRYPMPIRDGLEIAEDLFNYSKTRTEFYEFAEEIESELLQGKVTINKDGDVQFASNKAKSKKIPIHLSASIVKTLSSLIFYLKHIATKNEMIIIDEPELNLHPNNQVYLTRVFAKLINKGFRILISTHSDYIIREINNLIMASSENTGTKKIAAKLGYSEDEKLKNDTVSAYLFNYKNKTSRNVTISPIEVTETGFDVLTIDQTVEELNDVSEELFYSIKYDHRK</sequence>
<comment type="caution">
    <text evidence="2">The sequence shown here is derived from an EMBL/GenBank/DDBJ whole genome shotgun (WGS) entry which is preliminary data.</text>
</comment>
<reference evidence="3" key="1">
    <citation type="journal article" date="2019" name="Int. J. Syst. Evol. Microbiol.">
        <title>The Global Catalogue of Microorganisms (GCM) 10K type strain sequencing project: providing services to taxonomists for standard genome sequencing and annotation.</title>
        <authorList>
            <consortium name="The Broad Institute Genomics Platform"/>
            <consortium name="The Broad Institute Genome Sequencing Center for Infectious Disease"/>
            <person name="Wu L."/>
            <person name="Ma J."/>
        </authorList>
    </citation>
    <scope>NUCLEOTIDE SEQUENCE [LARGE SCALE GENOMIC DNA]</scope>
    <source>
        <strain evidence="3">JCM 17978</strain>
    </source>
</reference>
<gene>
    <name evidence="2" type="ORF">ACFPH8_10580</name>
</gene>
<evidence type="ECO:0000259" key="1">
    <source>
        <dbReference type="Pfam" id="PF13175"/>
    </source>
</evidence>
<dbReference type="Proteomes" id="UP001596162">
    <property type="component" value="Unassembled WGS sequence"/>
</dbReference>
<organism evidence="2 3">
    <name type="scientific">Bizionia hallyeonensis</name>
    <dbReference type="NCBI Taxonomy" id="1123757"/>
    <lineage>
        <taxon>Bacteria</taxon>
        <taxon>Pseudomonadati</taxon>
        <taxon>Bacteroidota</taxon>
        <taxon>Flavobacteriia</taxon>
        <taxon>Flavobacteriales</taxon>
        <taxon>Flavobacteriaceae</taxon>
        <taxon>Bizionia</taxon>
    </lineage>
</organism>
<dbReference type="SUPFAM" id="SSF52540">
    <property type="entry name" value="P-loop containing nucleoside triphosphate hydrolases"/>
    <property type="match status" value="1"/>
</dbReference>
<name>A0ABW0C7R0_9FLAO</name>
<keyword evidence="3" id="KW-1185">Reference proteome</keyword>
<dbReference type="InterPro" id="IPR041685">
    <property type="entry name" value="AAA_GajA/Old/RecF-like"/>
</dbReference>
<dbReference type="RefSeq" id="WP_376860806.1">
    <property type="nucleotide sequence ID" value="NZ_JBHSLA010000004.1"/>
</dbReference>
<protein>
    <submittedName>
        <fullName evidence="2">AAA family ATPase</fullName>
    </submittedName>
</protein>
<evidence type="ECO:0000313" key="3">
    <source>
        <dbReference type="Proteomes" id="UP001596162"/>
    </source>
</evidence>
<dbReference type="PANTHER" id="PTHR43581:SF2">
    <property type="entry name" value="EXCINUCLEASE ATPASE SUBUNIT"/>
    <property type="match status" value="1"/>
</dbReference>
<dbReference type="InterPro" id="IPR051396">
    <property type="entry name" value="Bact_Antivir_Def_Nuclease"/>
</dbReference>
<dbReference type="EMBL" id="JBHSLA010000004">
    <property type="protein sequence ID" value="MFC5195776.1"/>
    <property type="molecule type" value="Genomic_DNA"/>
</dbReference>
<feature type="domain" description="Endonuclease GajA/Old nuclease/RecF-like AAA" evidence="1">
    <location>
        <begin position="1"/>
        <end position="371"/>
    </location>
</feature>
<dbReference type="PANTHER" id="PTHR43581">
    <property type="entry name" value="ATP/GTP PHOSPHATASE"/>
    <property type="match status" value="1"/>
</dbReference>
<dbReference type="InterPro" id="IPR027417">
    <property type="entry name" value="P-loop_NTPase"/>
</dbReference>
<dbReference type="Pfam" id="PF13175">
    <property type="entry name" value="AAA_15"/>
    <property type="match status" value="1"/>
</dbReference>
<dbReference type="Gene3D" id="3.40.50.300">
    <property type="entry name" value="P-loop containing nucleotide triphosphate hydrolases"/>
    <property type="match status" value="1"/>
</dbReference>
<accession>A0ABW0C7R0</accession>